<evidence type="ECO:0000256" key="1">
    <source>
        <dbReference type="SAM" id="Phobius"/>
    </source>
</evidence>
<name>A0A2C9CRQ7_9RHOB</name>
<keyword evidence="3" id="KW-1185">Reference proteome</keyword>
<dbReference type="Proteomes" id="UP000220034">
    <property type="component" value="Unassembled WGS sequence"/>
</dbReference>
<gene>
    <name evidence="2" type="ORF">SAMN06273572_10362</name>
</gene>
<keyword evidence="1" id="KW-0812">Transmembrane</keyword>
<accession>A0A2C9CRQ7</accession>
<keyword evidence="1" id="KW-1133">Transmembrane helix</keyword>
<dbReference type="OrthoDB" id="7822309at2"/>
<protein>
    <submittedName>
        <fullName evidence="2">Uncharacterized protein</fullName>
    </submittedName>
</protein>
<dbReference type="EMBL" id="OCTN01000003">
    <property type="protein sequence ID" value="SOH94036.1"/>
    <property type="molecule type" value="Genomic_DNA"/>
</dbReference>
<sequence length="351" mass="37947">MTALDQYQRLEAVALWRPTPEADPREVIVSFGNATLTLMNMDEQPWAHWSLAALQEIGSDAGGLVLTPDPDQAETLTLDDPDMIEAIRAISTDTGQQPDAVRRIRLLMPMLLTIAVLIGIGLMARHPITAYLSHRIDDVTWERAGIALTTELMLSDNARLCRISSPGALRTTRGHPLLAQISARLTTGGTTIRPTIARFEGAPALFLPGSLVLINADVIDHANQPEQIAGLLALAQARHNLHLNRDVTTQALGLVGTMRLAFSGAIPQAYYDDILTALKHSAQHDGQADSAALRLLTTAQLPSLPVSLLLNEYGVPRLRIEALQAGDSIGPAIYTPALDDADWLRLQATCP</sequence>
<dbReference type="AlphaFoldDB" id="A0A2C9CRQ7"/>
<reference evidence="3" key="1">
    <citation type="submission" date="2017-09" db="EMBL/GenBank/DDBJ databases">
        <authorList>
            <person name="Varghese N."/>
            <person name="Submissions S."/>
        </authorList>
    </citation>
    <scope>NUCLEOTIDE SEQUENCE [LARGE SCALE GENOMIC DNA]</scope>
    <source>
        <strain evidence="3">C7</strain>
    </source>
</reference>
<proteinExistence type="predicted"/>
<evidence type="ECO:0000313" key="2">
    <source>
        <dbReference type="EMBL" id="SOH94036.1"/>
    </source>
</evidence>
<evidence type="ECO:0000313" key="3">
    <source>
        <dbReference type="Proteomes" id="UP000220034"/>
    </source>
</evidence>
<keyword evidence="1" id="KW-0472">Membrane</keyword>
<dbReference type="RefSeq" id="WP_097929605.1">
    <property type="nucleotide sequence ID" value="NZ_OCTN01000003.1"/>
</dbReference>
<organism evidence="2 3">
    <name type="scientific">Pontivivens marinum</name>
    <dbReference type="NCBI Taxonomy" id="1690039"/>
    <lineage>
        <taxon>Bacteria</taxon>
        <taxon>Pseudomonadati</taxon>
        <taxon>Pseudomonadota</taxon>
        <taxon>Alphaproteobacteria</taxon>
        <taxon>Rhodobacterales</taxon>
        <taxon>Paracoccaceae</taxon>
        <taxon>Pontivivens</taxon>
    </lineage>
</organism>
<feature type="transmembrane region" description="Helical" evidence="1">
    <location>
        <begin position="106"/>
        <end position="124"/>
    </location>
</feature>